<dbReference type="RefSeq" id="WP_369344603.1">
    <property type="nucleotide sequence ID" value="NZ_CP129674.1"/>
</dbReference>
<gene>
    <name evidence="7 8" type="primary">rplR</name>
    <name evidence="8" type="ORF">QN215_02730</name>
</gene>
<dbReference type="AlphaFoldDB" id="A0AB39U8B0"/>
<organism evidence="8">
    <name type="scientific">Bifidobacterium aquikefiricola</name>
    <dbReference type="NCBI Taxonomy" id="3059038"/>
    <lineage>
        <taxon>Bacteria</taxon>
        <taxon>Bacillati</taxon>
        <taxon>Actinomycetota</taxon>
        <taxon>Actinomycetes</taxon>
        <taxon>Bifidobacteriales</taxon>
        <taxon>Bifidobacteriaceae</taxon>
        <taxon>Bifidobacterium</taxon>
    </lineage>
</organism>
<keyword evidence="3 7" id="KW-0694">RNA-binding</keyword>
<comment type="function">
    <text evidence="7">This is one of the proteins that bind and probably mediate the attachment of the 5S RNA into the large ribosomal subunit, where it forms part of the central protuberance.</text>
</comment>
<dbReference type="Pfam" id="PF00861">
    <property type="entry name" value="Ribosomal_L18p"/>
    <property type="match status" value="1"/>
</dbReference>
<dbReference type="NCBIfam" id="TIGR00060">
    <property type="entry name" value="L18_bact"/>
    <property type="match status" value="1"/>
</dbReference>
<dbReference type="InterPro" id="IPR004389">
    <property type="entry name" value="Ribosomal_uL18_bac-type"/>
</dbReference>
<dbReference type="GO" id="GO:0003735">
    <property type="term" value="F:structural constituent of ribosome"/>
    <property type="evidence" value="ECO:0007669"/>
    <property type="project" value="InterPro"/>
</dbReference>
<dbReference type="EMBL" id="CP129674">
    <property type="protein sequence ID" value="XDS45058.1"/>
    <property type="molecule type" value="Genomic_DNA"/>
</dbReference>
<dbReference type="PANTHER" id="PTHR12899:SF3">
    <property type="entry name" value="LARGE RIBOSOMAL SUBUNIT PROTEIN UL18M"/>
    <property type="match status" value="1"/>
</dbReference>
<dbReference type="GO" id="GO:0006412">
    <property type="term" value="P:translation"/>
    <property type="evidence" value="ECO:0007669"/>
    <property type="project" value="UniProtKB-UniRule"/>
</dbReference>
<evidence type="ECO:0000256" key="6">
    <source>
        <dbReference type="ARBA" id="ARBA00035197"/>
    </source>
</evidence>
<dbReference type="Gene3D" id="3.30.420.100">
    <property type="match status" value="1"/>
</dbReference>
<keyword evidence="2 7" id="KW-0699">rRNA-binding</keyword>
<name>A0AB39U8B0_9BIFI</name>
<evidence type="ECO:0000256" key="1">
    <source>
        <dbReference type="ARBA" id="ARBA00007116"/>
    </source>
</evidence>
<dbReference type="GO" id="GO:0022625">
    <property type="term" value="C:cytosolic large ribosomal subunit"/>
    <property type="evidence" value="ECO:0007669"/>
    <property type="project" value="TreeGrafter"/>
</dbReference>
<evidence type="ECO:0000256" key="2">
    <source>
        <dbReference type="ARBA" id="ARBA00022730"/>
    </source>
</evidence>
<dbReference type="HAMAP" id="MF_01337_B">
    <property type="entry name" value="Ribosomal_uL18_B"/>
    <property type="match status" value="1"/>
</dbReference>
<dbReference type="GO" id="GO:0008097">
    <property type="term" value="F:5S rRNA binding"/>
    <property type="evidence" value="ECO:0007669"/>
    <property type="project" value="TreeGrafter"/>
</dbReference>
<proteinExistence type="inferred from homology"/>
<accession>A0AB39U8B0</accession>
<dbReference type="CDD" id="cd00432">
    <property type="entry name" value="Ribosomal_L18_L5e"/>
    <property type="match status" value="1"/>
</dbReference>
<reference evidence="8" key="1">
    <citation type="submission" date="2023-07" db="EMBL/GenBank/DDBJ databases">
        <title>Bifidobacterium aquikefiriaerophilum sp. nov. and Bifidobacterium eccum sp. nov., isolated from water kefir.</title>
        <authorList>
            <person name="Breselge S."/>
            <person name="Bellassi P."/>
            <person name="Barcenilla C."/>
            <person name="Alvarez-Ordonez A."/>
            <person name="Morelli L."/>
            <person name="Cotter P.D."/>
        </authorList>
    </citation>
    <scope>NUCLEOTIDE SEQUENCE</scope>
    <source>
        <strain evidence="8">WK041_4_12</strain>
    </source>
</reference>
<sequence length="123" mass="13242">MTVKIFGKGKSVARIRRHARLRKSVVGTATRPRLVITRSNRNMIAQIVDDSKGLTLVSESTLMSDFSDFKGSKTEAAKKVGELVAKKAQDKGISEVVFDRGGNKYHGRVAAVADGAREGGLAL</sequence>
<dbReference type="InterPro" id="IPR005484">
    <property type="entry name" value="Ribosomal_uL18_bac/plant/anim"/>
</dbReference>
<keyword evidence="4 7" id="KW-0689">Ribosomal protein</keyword>
<comment type="subunit">
    <text evidence="7">Part of the 50S ribosomal subunit; part of the 5S rRNA/L5/L18/L25 subcomplex. Contacts the 5S and 23S rRNAs.</text>
</comment>
<keyword evidence="5 7" id="KW-0687">Ribonucleoprotein</keyword>
<dbReference type="PANTHER" id="PTHR12899">
    <property type="entry name" value="39S RIBOSOMAL PROTEIN L18, MITOCHONDRIAL"/>
    <property type="match status" value="1"/>
</dbReference>
<dbReference type="InterPro" id="IPR057268">
    <property type="entry name" value="Ribosomal_L18"/>
</dbReference>
<evidence type="ECO:0000256" key="3">
    <source>
        <dbReference type="ARBA" id="ARBA00022884"/>
    </source>
</evidence>
<evidence type="ECO:0000256" key="7">
    <source>
        <dbReference type="HAMAP-Rule" id="MF_01337"/>
    </source>
</evidence>
<evidence type="ECO:0000256" key="5">
    <source>
        <dbReference type="ARBA" id="ARBA00023274"/>
    </source>
</evidence>
<dbReference type="FunFam" id="3.30.420.100:FF:000001">
    <property type="entry name" value="50S ribosomal protein L18"/>
    <property type="match status" value="1"/>
</dbReference>
<evidence type="ECO:0000256" key="4">
    <source>
        <dbReference type="ARBA" id="ARBA00022980"/>
    </source>
</evidence>
<dbReference type="KEGG" id="baqk:QN215_02730"/>
<protein>
    <recommendedName>
        <fullName evidence="6 7">Large ribosomal subunit protein uL18</fullName>
    </recommendedName>
</protein>
<comment type="similarity">
    <text evidence="1 7">Belongs to the universal ribosomal protein uL18 family.</text>
</comment>
<evidence type="ECO:0000313" key="8">
    <source>
        <dbReference type="EMBL" id="XDS45058.1"/>
    </source>
</evidence>
<dbReference type="SUPFAM" id="SSF53137">
    <property type="entry name" value="Translational machinery components"/>
    <property type="match status" value="1"/>
</dbReference>